<dbReference type="InterPro" id="IPR018580">
    <property type="entry name" value="Uncharacterised_YfhO"/>
</dbReference>
<accession>A0A0C9NXC5</accession>
<feature type="transmembrane region" description="Helical" evidence="1">
    <location>
        <begin position="196"/>
        <end position="215"/>
    </location>
</feature>
<protein>
    <submittedName>
        <fullName evidence="2">Membrane protein</fullName>
    </submittedName>
</protein>
<feature type="transmembrane region" description="Helical" evidence="1">
    <location>
        <begin position="845"/>
        <end position="863"/>
    </location>
</feature>
<evidence type="ECO:0000313" key="2">
    <source>
        <dbReference type="EMBL" id="GAN36620.1"/>
    </source>
</evidence>
<organism evidence="2 3">
    <name type="scientific">Lacticaseibacillus paracasei NRIC 0644</name>
    <dbReference type="NCBI Taxonomy" id="1435038"/>
    <lineage>
        <taxon>Bacteria</taxon>
        <taxon>Bacillati</taxon>
        <taxon>Bacillota</taxon>
        <taxon>Bacilli</taxon>
        <taxon>Lactobacillales</taxon>
        <taxon>Lactobacillaceae</taxon>
        <taxon>Lacticaseibacillus</taxon>
    </lineage>
</organism>
<dbReference type="EMBL" id="BAYM01000083">
    <property type="protein sequence ID" value="GAN36620.1"/>
    <property type="molecule type" value="Genomic_DNA"/>
</dbReference>
<evidence type="ECO:0000313" key="3">
    <source>
        <dbReference type="Proteomes" id="UP000032552"/>
    </source>
</evidence>
<name>A0A0C9NXC5_LACPA</name>
<dbReference type="PANTHER" id="PTHR38454:SF1">
    <property type="entry name" value="INTEGRAL MEMBRANE PROTEIN"/>
    <property type="match status" value="1"/>
</dbReference>
<reference evidence="3" key="1">
    <citation type="submission" date="2014-05" db="EMBL/GenBank/DDBJ databases">
        <title>Whole genome sequencing of Lactobacillus casei NRIC0644.</title>
        <authorList>
            <person name="Atarashi H."/>
            <person name="Yoshida Y."/>
            <person name="Fujimura S."/>
            <person name="Tanaka N."/>
            <person name="Shiwa Y."/>
            <person name="Yoshikawa H."/>
            <person name="Okada S."/>
            <person name="Nakagawa J."/>
        </authorList>
    </citation>
    <scope>NUCLEOTIDE SEQUENCE [LARGE SCALE GENOMIC DNA]</scope>
    <source>
        <strain evidence="3">NRIC0644</strain>
    </source>
</reference>
<feature type="transmembrane region" description="Helical" evidence="1">
    <location>
        <begin position="132"/>
        <end position="151"/>
    </location>
</feature>
<dbReference type="PANTHER" id="PTHR38454">
    <property type="entry name" value="INTEGRAL MEMBRANE PROTEIN-RELATED"/>
    <property type="match status" value="1"/>
</dbReference>
<feature type="transmembrane region" description="Helical" evidence="1">
    <location>
        <begin position="351"/>
        <end position="368"/>
    </location>
</feature>
<proteinExistence type="predicted"/>
<keyword evidence="1" id="KW-1133">Transmembrane helix</keyword>
<dbReference type="RefSeq" id="WP_045624895.1">
    <property type="nucleotide sequence ID" value="NZ_BAYM01000083.1"/>
</dbReference>
<comment type="caution">
    <text evidence="2">The sequence shown here is derived from an EMBL/GenBank/DDBJ whole genome shotgun (WGS) entry which is preliminary data.</text>
</comment>
<dbReference type="AlphaFoldDB" id="A0A0C9NXC5"/>
<sequence>MSRFKKHRTWPLLLISFSVTFTISLIVFAALKMAPFGSSSILANDSAVQYVDFFTYLKHALMGTAGKAYSFSNSLGGGMYANWTYYLLSPFNLIFVLVSRQAIPVAMLFVTALKYSTAALAAQVLASHRYGKNWYTLVFSVSYGLSGFLIANFLNIMWMDGVILLPLVILGIDRLFEEHRLIPYVVPLSLSFITNYYIGFMVAIFSALYFCWQWASHHQPQLLRKIALFVGGSLLSGMIGAIVLIPTYLALSASRLSSAGADFTIKPLFSLIDLPSKLIPGSFNFAQLSNGLPNLYMGMIALLGAVFYFLAPAISVRERLISGMMTVILMLSIWLNPLVIMWQGFRAPVWYLYRHSFIVIFWLLLLGLRGLANLPSVSRLRMIIASVVVGGVVFIPTAWRMGSHKYVTLTNLVLGGVLLLVAAILLYSWAHHLFPQKWVVGGLLTLLVLDMGANAYASLKAISFISKADFTVTSKALNAAYTEAKTLAPNTFYRVNSDTQRSMDDPYQYNFNGISTFSSVLNTSTINALTNVGAIGSAGRVKNNDLTWPLESLLGVRQLLLVNTQSTKTTTPEYQQISSRIIDNPRYDLPAYKLIGHNDYFNIYQNPDALPVATQIYRKVPTQVQANPVLQQNAYFSTFTPETIGAIFTTTDFSGITVDNVKPLTTLTNAIATKKDKKLGATITLNVNPSTEQRYLVMGENMRKNMAISINNMPLKNDPDNGSKTVSLPIDAEKPTTVTLTFNRNIDQIDLDHFALYTLNRQPFEQAVTAAKQHAPKQVVKNGSVTLTTRQNNSGYIMLTIPYEKGWQVDNKQVKIQNYRGFIGLKVPSTSLKFTLSYHTPGIKAGWTVTSLGLIGLIALAFLEYWPRNGKHAILVNWPARFRKMWQ</sequence>
<feature type="transmembrane region" description="Helical" evidence="1">
    <location>
        <begin position="405"/>
        <end position="426"/>
    </location>
</feature>
<feature type="transmembrane region" description="Helical" evidence="1">
    <location>
        <begin position="326"/>
        <end position="345"/>
    </location>
</feature>
<feature type="transmembrane region" description="Helical" evidence="1">
    <location>
        <begin position="380"/>
        <end position="399"/>
    </location>
</feature>
<gene>
    <name evidence="2" type="ORF">LC0644_1209</name>
</gene>
<feature type="transmembrane region" description="Helical" evidence="1">
    <location>
        <begin position="227"/>
        <end position="249"/>
    </location>
</feature>
<feature type="transmembrane region" description="Helical" evidence="1">
    <location>
        <begin position="438"/>
        <end position="457"/>
    </location>
</feature>
<keyword evidence="1" id="KW-0812">Transmembrane</keyword>
<evidence type="ECO:0000256" key="1">
    <source>
        <dbReference type="SAM" id="Phobius"/>
    </source>
</evidence>
<dbReference type="Pfam" id="PF09586">
    <property type="entry name" value="YfhO"/>
    <property type="match status" value="1"/>
</dbReference>
<feature type="transmembrane region" description="Helical" evidence="1">
    <location>
        <begin position="295"/>
        <end position="314"/>
    </location>
</feature>
<dbReference type="Proteomes" id="UP000032552">
    <property type="component" value="Unassembled WGS sequence"/>
</dbReference>
<feature type="transmembrane region" description="Helical" evidence="1">
    <location>
        <begin position="12"/>
        <end position="31"/>
    </location>
</feature>
<keyword evidence="1" id="KW-0472">Membrane</keyword>